<dbReference type="AlphaFoldDB" id="A0A2M7V780"/>
<dbReference type="Gene3D" id="1.10.8.60">
    <property type="match status" value="1"/>
</dbReference>
<dbReference type="InterPro" id="IPR005790">
    <property type="entry name" value="DNA_polIII_delta"/>
</dbReference>
<keyword evidence="4" id="KW-0548">Nucleotidyltransferase</keyword>
<evidence type="ECO:0000256" key="7">
    <source>
        <dbReference type="ARBA" id="ARBA00034754"/>
    </source>
</evidence>
<dbReference type="InterPro" id="IPR027417">
    <property type="entry name" value="P-loop_NTPase"/>
</dbReference>
<gene>
    <name evidence="11" type="primary">holA</name>
    <name evidence="11" type="ORF">COX81_03280</name>
</gene>
<evidence type="ECO:0000313" key="12">
    <source>
        <dbReference type="Proteomes" id="UP000228568"/>
    </source>
</evidence>
<dbReference type="NCBIfam" id="TIGR01128">
    <property type="entry name" value="holA"/>
    <property type="match status" value="1"/>
</dbReference>
<proteinExistence type="inferred from homology"/>
<dbReference type="EC" id="2.7.7.7" evidence="1"/>
<comment type="catalytic activity">
    <reaction evidence="8">
        <text>DNA(n) + a 2'-deoxyribonucleoside 5'-triphosphate = DNA(n+1) + diphosphate</text>
        <dbReference type="Rhea" id="RHEA:22508"/>
        <dbReference type="Rhea" id="RHEA-COMP:17339"/>
        <dbReference type="Rhea" id="RHEA-COMP:17340"/>
        <dbReference type="ChEBI" id="CHEBI:33019"/>
        <dbReference type="ChEBI" id="CHEBI:61560"/>
        <dbReference type="ChEBI" id="CHEBI:173112"/>
        <dbReference type="EC" id="2.7.7.7"/>
    </reaction>
</comment>
<dbReference type="Pfam" id="PF06144">
    <property type="entry name" value="DNA_pol3_delta"/>
    <property type="match status" value="1"/>
</dbReference>
<dbReference type="PANTHER" id="PTHR34388:SF1">
    <property type="entry name" value="DNA POLYMERASE III SUBUNIT DELTA"/>
    <property type="match status" value="1"/>
</dbReference>
<evidence type="ECO:0000259" key="9">
    <source>
        <dbReference type="Pfam" id="PF06144"/>
    </source>
</evidence>
<dbReference type="InterPro" id="IPR008921">
    <property type="entry name" value="DNA_pol3_clamp-load_cplx_C"/>
</dbReference>
<dbReference type="Gene3D" id="1.20.272.10">
    <property type="match status" value="1"/>
</dbReference>
<organism evidence="11 12">
    <name type="scientific">Candidatus Magasanikbacteria bacterium CG_4_10_14_0_2_um_filter_37_12</name>
    <dbReference type="NCBI Taxonomy" id="1974637"/>
    <lineage>
        <taxon>Bacteria</taxon>
        <taxon>Candidatus Magasanikiibacteriota</taxon>
    </lineage>
</organism>
<dbReference type="SUPFAM" id="SSF52540">
    <property type="entry name" value="P-loop containing nucleoside triphosphate hydrolases"/>
    <property type="match status" value="1"/>
</dbReference>
<dbReference type="GO" id="GO:0003677">
    <property type="term" value="F:DNA binding"/>
    <property type="evidence" value="ECO:0007669"/>
    <property type="project" value="InterPro"/>
</dbReference>
<evidence type="ECO:0000256" key="5">
    <source>
        <dbReference type="ARBA" id="ARBA00022705"/>
    </source>
</evidence>
<comment type="caution">
    <text evidence="11">The sequence shown here is derived from an EMBL/GenBank/DDBJ whole genome shotgun (WGS) entry which is preliminary data.</text>
</comment>
<dbReference type="GO" id="GO:0009360">
    <property type="term" value="C:DNA polymerase III complex"/>
    <property type="evidence" value="ECO:0007669"/>
    <property type="project" value="InterPro"/>
</dbReference>
<dbReference type="Proteomes" id="UP000228568">
    <property type="component" value="Unassembled WGS sequence"/>
</dbReference>
<evidence type="ECO:0000256" key="3">
    <source>
        <dbReference type="ARBA" id="ARBA00022679"/>
    </source>
</evidence>
<sequence>MLIYLHGSDTFRSRQQLKAMVEKFKIDRDPQGFNVIVLDIEKTKENVLQQILAVPFLAERRMVVLENLLVSKEKDLQEEILARIIENRFPESNVIIFWEGTDKFKTKLGKELHDILSKEKFAQHFAEMSGSQLQKWIKEEVFGRGGHIDQEAVSYLTQHVGGDIWQLNSLLDQLVAYKSSSYQPEADPSGTEEGREITLSDAKLFLDEKADDNIFNLVDTIVSGQKKQVFSMIEEQYREGKDTGYIFAMILRQFKILLQIRDLSDREDTLRSDEMAKKLGLHPFVVKKSLPMIKKYAMSDLQNIYHKLLGIDVQTKTGQGDQSMLLDFFIGSLSVN</sequence>
<comment type="similarity">
    <text evidence="7">Belongs to the DNA polymerase HolA subunit family.</text>
</comment>
<keyword evidence="3" id="KW-0808">Transferase</keyword>
<evidence type="ECO:0000256" key="4">
    <source>
        <dbReference type="ARBA" id="ARBA00022695"/>
    </source>
</evidence>
<dbReference type="EMBL" id="PFPK01000039">
    <property type="protein sequence ID" value="PIZ94571.1"/>
    <property type="molecule type" value="Genomic_DNA"/>
</dbReference>
<reference evidence="12" key="1">
    <citation type="submission" date="2017-09" db="EMBL/GenBank/DDBJ databases">
        <title>Depth-based differentiation of microbial function through sediment-hosted aquifers and enrichment of novel symbionts in the deep terrestrial subsurface.</title>
        <authorList>
            <person name="Probst A.J."/>
            <person name="Ladd B."/>
            <person name="Jarett J.K."/>
            <person name="Geller-Mcgrath D.E."/>
            <person name="Sieber C.M.K."/>
            <person name="Emerson J.B."/>
            <person name="Anantharaman K."/>
            <person name="Thomas B.C."/>
            <person name="Malmstrom R."/>
            <person name="Stieglmeier M."/>
            <person name="Klingl A."/>
            <person name="Woyke T."/>
            <person name="Ryan C.M."/>
            <person name="Banfield J.F."/>
        </authorList>
    </citation>
    <scope>NUCLEOTIDE SEQUENCE [LARGE SCALE GENOMIC DNA]</scope>
</reference>
<accession>A0A2M7V780</accession>
<evidence type="ECO:0000256" key="6">
    <source>
        <dbReference type="ARBA" id="ARBA00022932"/>
    </source>
</evidence>
<dbReference type="InterPro" id="IPR048466">
    <property type="entry name" value="DNA_pol3_delta-like_C"/>
</dbReference>
<dbReference type="InterPro" id="IPR010372">
    <property type="entry name" value="DNA_pol3_delta_N"/>
</dbReference>
<evidence type="ECO:0000256" key="1">
    <source>
        <dbReference type="ARBA" id="ARBA00012417"/>
    </source>
</evidence>
<dbReference type="GO" id="GO:0006261">
    <property type="term" value="P:DNA-templated DNA replication"/>
    <property type="evidence" value="ECO:0007669"/>
    <property type="project" value="TreeGrafter"/>
</dbReference>
<feature type="domain" description="DNA polymerase III delta N-terminal" evidence="9">
    <location>
        <begin position="7"/>
        <end position="112"/>
    </location>
</feature>
<dbReference type="Gene3D" id="3.40.50.300">
    <property type="entry name" value="P-loop containing nucleotide triphosphate hydrolases"/>
    <property type="match status" value="1"/>
</dbReference>
<keyword evidence="6" id="KW-0239">DNA-directed DNA polymerase</keyword>
<dbReference type="SUPFAM" id="SSF48019">
    <property type="entry name" value="post-AAA+ oligomerization domain-like"/>
    <property type="match status" value="1"/>
</dbReference>
<name>A0A2M7V780_9BACT</name>
<dbReference type="GO" id="GO:0003887">
    <property type="term" value="F:DNA-directed DNA polymerase activity"/>
    <property type="evidence" value="ECO:0007669"/>
    <property type="project" value="UniProtKB-KW"/>
</dbReference>
<evidence type="ECO:0000256" key="8">
    <source>
        <dbReference type="ARBA" id="ARBA00049244"/>
    </source>
</evidence>
<evidence type="ECO:0000313" key="11">
    <source>
        <dbReference type="EMBL" id="PIZ94571.1"/>
    </source>
</evidence>
<dbReference type="PANTHER" id="PTHR34388">
    <property type="entry name" value="DNA POLYMERASE III SUBUNIT DELTA"/>
    <property type="match status" value="1"/>
</dbReference>
<feature type="domain" description="DNA polymerase III delta subunit-like C-terminal" evidence="10">
    <location>
        <begin position="212"/>
        <end position="330"/>
    </location>
</feature>
<dbReference type="Pfam" id="PF21694">
    <property type="entry name" value="DNA_pol3_delta_C"/>
    <property type="match status" value="1"/>
</dbReference>
<evidence type="ECO:0000256" key="2">
    <source>
        <dbReference type="ARBA" id="ARBA00017703"/>
    </source>
</evidence>
<protein>
    <recommendedName>
        <fullName evidence="2">DNA polymerase III subunit delta</fullName>
        <ecNumber evidence="1">2.7.7.7</ecNumber>
    </recommendedName>
</protein>
<keyword evidence="5" id="KW-0235">DNA replication</keyword>
<evidence type="ECO:0000259" key="10">
    <source>
        <dbReference type="Pfam" id="PF21694"/>
    </source>
</evidence>